<dbReference type="AlphaFoldDB" id="A0A8H3H2R9"/>
<evidence type="ECO:0000256" key="1">
    <source>
        <dbReference type="ARBA" id="ARBA00001970"/>
    </source>
</evidence>
<gene>
    <name evidence="9" type="ORF">RDB_LOCUS83423</name>
</gene>
<dbReference type="EMBL" id="CAJMWZ010004447">
    <property type="protein sequence ID" value="CAE6489927.1"/>
    <property type="molecule type" value="Genomic_DNA"/>
</dbReference>
<accession>A0A8H3H2R9</accession>
<keyword evidence="2" id="KW-0575">Peroxidase</keyword>
<comment type="cofactor">
    <cofactor evidence="1">
        <name>heme b</name>
        <dbReference type="ChEBI" id="CHEBI:60344"/>
    </cofactor>
</comment>
<evidence type="ECO:0000256" key="6">
    <source>
        <dbReference type="ARBA" id="ARBA00023004"/>
    </source>
</evidence>
<evidence type="ECO:0000259" key="8">
    <source>
        <dbReference type="PROSITE" id="PS51405"/>
    </source>
</evidence>
<evidence type="ECO:0000313" key="9">
    <source>
        <dbReference type="EMBL" id="CAE6489927.1"/>
    </source>
</evidence>
<keyword evidence="3" id="KW-0349">Heme</keyword>
<dbReference type="InterPro" id="IPR036851">
    <property type="entry name" value="Chloroperoxidase-like_sf"/>
</dbReference>
<evidence type="ECO:0000313" key="10">
    <source>
        <dbReference type="Proteomes" id="UP000663850"/>
    </source>
</evidence>
<dbReference type="PANTHER" id="PTHR33577">
    <property type="entry name" value="STERIGMATOCYSTIN BIOSYNTHESIS PEROXIDASE STCC-RELATED"/>
    <property type="match status" value="1"/>
</dbReference>
<evidence type="ECO:0000256" key="4">
    <source>
        <dbReference type="ARBA" id="ARBA00022723"/>
    </source>
</evidence>
<name>A0A8H3H2R9_9AGAM</name>
<keyword evidence="4" id="KW-0479">Metal-binding</keyword>
<dbReference type="GO" id="GO:0046872">
    <property type="term" value="F:metal ion binding"/>
    <property type="evidence" value="ECO:0007669"/>
    <property type="project" value="UniProtKB-KW"/>
</dbReference>
<evidence type="ECO:0000256" key="2">
    <source>
        <dbReference type="ARBA" id="ARBA00022559"/>
    </source>
</evidence>
<keyword evidence="6" id="KW-0408">Iron</keyword>
<sequence>MENRVKRFNTSISENPNFFYGPFSGLIASPAAHIFITRLMSNHSTEAPDGVLNHETLKSFFGVSGNSANLTYKVGYERIPNNWYRRPVDYILPLFDLDLVYMGLKHPEFLSIGGNTGKVNSFAGVNLGNLTGGVYNSVDLLQGNNLICFGLQAMQQAIPDILKGVVGDLTVALGLWTSKILPILSPLGCP</sequence>
<dbReference type="Proteomes" id="UP000663850">
    <property type="component" value="Unassembled WGS sequence"/>
</dbReference>
<keyword evidence="5" id="KW-0560">Oxidoreductase</keyword>
<reference evidence="9" key="1">
    <citation type="submission" date="2021-01" db="EMBL/GenBank/DDBJ databases">
        <authorList>
            <person name="Kaushik A."/>
        </authorList>
    </citation>
    <scope>NUCLEOTIDE SEQUENCE</scope>
    <source>
        <strain evidence="9">Type strain: AG8-Rh-89/</strain>
    </source>
</reference>
<evidence type="ECO:0000256" key="5">
    <source>
        <dbReference type="ARBA" id="ARBA00023002"/>
    </source>
</evidence>
<feature type="non-terminal residue" evidence="9">
    <location>
        <position position="1"/>
    </location>
</feature>
<dbReference type="Gene3D" id="1.10.489.10">
    <property type="entry name" value="Chloroperoxidase-like"/>
    <property type="match status" value="1"/>
</dbReference>
<comment type="similarity">
    <text evidence="7">Belongs to the chloroperoxidase family.</text>
</comment>
<comment type="caution">
    <text evidence="9">The sequence shown here is derived from an EMBL/GenBank/DDBJ whole genome shotgun (WGS) entry which is preliminary data.</text>
</comment>
<feature type="domain" description="Heme haloperoxidase family profile" evidence="8">
    <location>
        <begin position="1"/>
        <end position="99"/>
    </location>
</feature>
<dbReference type="PANTHER" id="PTHR33577:SF1">
    <property type="entry name" value="HEME HALOPEROXIDASE FAMILY PROFILE DOMAIN-CONTAINING PROTEIN"/>
    <property type="match status" value="1"/>
</dbReference>
<protein>
    <recommendedName>
        <fullName evidence="8">Heme haloperoxidase family profile domain-containing protein</fullName>
    </recommendedName>
</protein>
<evidence type="ECO:0000256" key="7">
    <source>
        <dbReference type="ARBA" id="ARBA00025795"/>
    </source>
</evidence>
<dbReference type="InterPro" id="IPR000028">
    <property type="entry name" value="Chloroperoxidase"/>
</dbReference>
<evidence type="ECO:0000256" key="3">
    <source>
        <dbReference type="ARBA" id="ARBA00022617"/>
    </source>
</evidence>
<proteinExistence type="inferred from homology"/>
<dbReference type="GO" id="GO:0004601">
    <property type="term" value="F:peroxidase activity"/>
    <property type="evidence" value="ECO:0007669"/>
    <property type="project" value="UniProtKB-KW"/>
</dbReference>
<dbReference type="PROSITE" id="PS51405">
    <property type="entry name" value="HEME_HALOPEROXIDASE"/>
    <property type="match status" value="1"/>
</dbReference>
<dbReference type="Pfam" id="PF01328">
    <property type="entry name" value="Peroxidase_2"/>
    <property type="match status" value="1"/>
</dbReference>
<organism evidence="9 10">
    <name type="scientific">Rhizoctonia solani</name>
    <dbReference type="NCBI Taxonomy" id="456999"/>
    <lineage>
        <taxon>Eukaryota</taxon>
        <taxon>Fungi</taxon>
        <taxon>Dikarya</taxon>
        <taxon>Basidiomycota</taxon>
        <taxon>Agaricomycotina</taxon>
        <taxon>Agaricomycetes</taxon>
        <taxon>Cantharellales</taxon>
        <taxon>Ceratobasidiaceae</taxon>
        <taxon>Rhizoctonia</taxon>
    </lineage>
</organism>